<evidence type="ECO:0000313" key="1">
    <source>
        <dbReference type="EMBL" id="SKB90605.1"/>
    </source>
</evidence>
<keyword evidence="2" id="KW-1185">Reference proteome</keyword>
<name>A0A1T5F335_9SPHN</name>
<protein>
    <recommendedName>
        <fullName evidence="3">Sigma-70, region 4</fullName>
    </recommendedName>
</protein>
<dbReference type="RefSeq" id="WP_079639769.1">
    <property type="nucleotide sequence ID" value="NZ_FUYP01000028.1"/>
</dbReference>
<dbReference type="EMBL" id="FUYP01000028">
    <property type="protein sequence ID" value="SKB90605.1"/>
    <property type="molecule type" value="Genomic_DNA"/>
</dbReference>
<accession>A0A1T5F335</accession>
<proteinExistence type="predicted"/>
<sequence length="104" mass="11739">MKRRNLSTVTADAEGRMGHARAWMNERLGDILLAIRFDKTPYDELARRHGITVEEVTEDFARALGIWSMRGCPGSSSHGFDPKRAGWACHPARRLSGWPHANRP</sequence>
<dbReference type="OrthoDB" id="7584390at2"/>
<evidence type="ECO:0008006" key="3">
    <source>
        <dbReference type="Google" id="ProtNLM"/>
    </source>
</evidence>
<organism evidence="1 2">
    <name type="scientific">Sphingopyxis flava</name>
    <dbReference type="NCBI Taxonomy" id="1507287"/>
    <lineage>
        <taxon>Bacteria</taxon>
        <taxon>Pseudomonadati</taxon>
        <taxon>Pseudomonadota</taxon>
        <taxon>Alphaproteobacteria</taxon>
        <taxon>Sphingomonadales</taxon>
        <taxon>Sphingomonadaceae</taxon>
        <taxon>Sphingopyxis</taxon>
    </lineage>
</organism>
<reference evidence="2" key="1">
    <citation type="submission" date="2017-02" db="EMBL/GenBank/DDBJ databases">
        <authorList>
            <person name="Varghese N."/>
            <person name="Submissions S."/>
        </authorList>
    </citation>
    <scope>NUCLEOTIDE SEQUENCE [LARGE SCALE GENOMIC DNA]</scope>
    <source>
        <strain evidence="2">R11H</strain>
    </source>
</reference>
<dbReference type="Proteomes" id="UP000190044">
    <property type="component" value="Unassembled WGS sequence"/>
</dbReference>
<evidence type="ECO:0000313" key="2">
    <source>
        <dbReference type="Proteomes" id="UP000190044"/>
    </source>
</evidence>
<dbReference type="AlphaFoldDB" id="A0A1T5F335"/>
<gene>
    <name evidence="1" type="ORF">SAMN06295937_10282</name>
</gene>